<dbReference type="EMBL" id="JACEZU010000004">
    <property type="protein sequence ID" value="MBA5687582.1"/>
    <property type="molecule type" value="Genomic_DNA"/>
</dbReference>
<keyword evidence="2" id="KW-1185">Reference proteome</keyword>
<evidence type="ECO:0000313" key="1">
    <source>
        <dbReference type="EMBL" id="MBA5687582.1"/>
    </source>
</evidence>
<evidence type="ECO:0000313" key="2">
    <source>
        <dbReference type="Proteomes" id="UP000573499"/>
    </source>
</evidence>
<dbReference type="Proteomes" id="UP000573499">
    <property type="component" value="Unassembled WGS sequence"/>
</dbReference>
<dbReference type="AlphaFoldDB" id="A0A7W2F9I4"/>
<gene>
    <name evidence="1" type="ORF">H3H39_11040</name>
</gene>
<dbReference type="RefSeq" id="WP_182153408.1">
    <property type="nucleotide sequence ID" value="NZ_JACEZU010000004.1"/>
</dbReference>
<name>A0A7W2F9I4_9BURK</name>
<sequence length="92" mass="10741">MYKLYLSINEKKLPWSIERCCDQEIAAAAFSDLVNCRDLECADFVAVLEDSHGTLAQHRFTDAIGSPDFWRGRIQDIPWKNAQRRLREGRRQ</sequence>
<proteinExistence type="predicted"/>
<comment type="caution">
    <text evidence="1">The sequence shown here is derived from an EMBL/GenBank/DDBJ whole genome shotgun (WGS) entry which is preliminary data.</text>
</comment>
<reference evidence="1 2" key="1">
    <citation type="submission" date="2020-07" db="EMBL/GenBank/DDBJ databases">
        <title>Novel species isolated from subtropical streams in China.</title>
        <authorList>
            <person name="Lu H."/>
        </authorList>
    </citation>
    <scope>NUCLEOTIDE SEQUENCE [LARGE SCALE GENOMIC DNA]</scope>
    <source>
        <strain evidence="1 2">LX47W</strain>
    </source>
</reference>
<accession>A0A7W2F9I4</accession>
<organism evidence="1 2">
    <name type="scientific">Rugamonas apoptosis</name>
    <dbReference type="NCBI Taxonomy" id="2758570"/>
    <lineage>
        <taxon>Bacteria</taxon>
        <taxon>Pseudomonadati</taxon>
        <taxon>Pseudomonadota</taxon>
        <taxon>Betaproteobacteria</taxon>
        <taxon>Burkholderiales</taxon>
        <taxon>Oxalobacteraceae</taxon>
        <taxon>Telluria group</taxon>
        <taxon>Rugamonas</taxon>
    </lineage>
</organism>
<protein>
    <submittedName>
        <fullName evidence="1">Uncharacterized protein</fullName>
    </submittedName>
</protein>